<reference evidence="1 2" key="1">
    <citation type="journal article" date="2011" name="J. Microbiol.">
        <title>Bacillus kyonggiensis sp. nov., isolated from soil of a lettuce field.</title>
        <authorList>
            <person name="Dong K."/>
            <person name="Lee S."/>
        </authorList>
    </citation>
    <scope>NUCLEOTIDE SEQUENCE [LARGE SCALE GENOMIC DNA]</scope>
    <source>
        <strain evidence="1 2">NB22</strain>
    </source>
</reference>
<dbReference type="AlphaFoldDB" id="A0A4U1DCY1"/>
<gene>
    <name evidence="1" type="ORF">FA727_11020</name>
</gene>
<accession>A0A4U1DCY1</accession>
<name>A0A4U1DCY1_9BACI</name>
<evidence type="ECO:0000313" key="2">
    <source>
        <dbReference type="Proteomes" id="UP000307756"/>
    </source>
</evidence>
<protein>
    <submittedName>
        <fullName evidence="1">Uncharacterized protein</fullName>
    </submittedName>
</protein>
<dbReference type="EMBL" id="SWBM01000001">
    <property type="protein sequence ID" value="TKC20038.1"/>
    <property type="molecule type" value="Genomic_DNA"/>
</dbReference>
<comment type="caution">
    <text evidence="1">The sequence shown here is derived from an EMBL/GenBank/DDBJ whole genome shotgun (WGS) entry which is preliminary data.</text>
</comment>
<proteinExistence type="predicted"/>
<dbReference type="Proteomes" id="UP000307756">
    <property type="component" value="Unassembled WGS sequence"/>
</dbReference>
<sequence length="64" mass="7491">MLFEHADFKTKGLSVSVWQNDKKYDLEVNKVSFYFPKEKGEYVIEVNLQTDRGNAQYIGNVVMK</sequence>
<organism evidence="1 2">
    <name type="scientific">Robertmurraya kyonggiensis</name>
    <dbReference type="NCBI Taxonomy" id="1037680"/>
    <lineage>
        <taxon>Bacteria</taxon>
        <taxon>Bacillati</taxon>
        <taxon>Bacillota</taxon>
        <taxon>Bacilli</taxon>
        <taxon>Bacillales</taxon>
        <taxon>Bacillaceae</taxon>
        <taxon>Robertmurraya</taxon>
    </lineage>
</organism>
<evidence type="ECO:0000313" key="1">
    <source>
        <dbReference type="EMBL" id="TKC20038.1"/>
    </source>
</evidence>
<keyword evidence="2" id="KW-1185">Reference proteome</keyword>